<dbReference type="EMBL" id="HF545616">
    <property type="protein sequence ID" value="CCO04302.1"/>
    <property type="molecule type" value="Genomic_DNA"/>
</dbReference>
<feature type="chain" id="PRO_5046457567" description="Fibronectin type-III domain-containing protein" evidence="1">
    <location>
        <begin position="23"/>
        <end position="530"/>
    </location>
</feature>
<protein>
    <recommendedName>
        <fullName evidence="2">Fibronectin type-III domain-containing protein</fullName>
    </recommendedName>
</protein>
<dbReference type="SMART" id="SM00060">
    <property type="entry name" value="FN3"/>
    <property type="match status" value="2"/>
</dbReference>
<dbReference type="Gene3D" id="2.60.40.10">
    <property type="entry name" value="Immunoglobulins"/>
    <property type="match status" value="2"/>
</dbReference>
<feature type="signal peptide" evidence="1">
    <location>
        <begin position="1"/>
        <end position="22"/>
    </location>
</feature>
<dbReference type="Pfam" id="PF13529">
    <property type="entry name" value="Peptidase_C39_2"/>
    <property type="match status" value="2"/>
</dbReference>
<feature type="domain" description="Fibronectin type-III" evidence="2">
    <location>
        <begin position="140"/>
        <end position="231"/>
    </location>
</feature>
<gene>
    <name evidence="3" type="ORF">RBI_I00578</name>
</gene>
<dbReference type="PANTHER" id="PTHR37806:SF1">
    <property type="entry name" value="PEPTIDASE C39-LIKE DOMAIN-CONTAINING PROTEIN"/>
    <property type="match status" value="1"/>
</dbReference>
<proteinExistence type="predicted"/>
<dbReference type="RefSeq" id="WP_038670857.1">
    <property type="nucleotide sequence ID" value="NZ_DAWCVU010000242.1"/>
</dbReference>
<dbReference type="Gene3D" id="3.90.70.10">
    <property type="entry name" value="Cysteine proteinases"/>
    <property type="match status" value="1"/>
</dbReference>
<evidence type="ECO:0000313" key="4">
    <source>
        <dbReference type="Proteomes" id="UP000027600"/>
    </source>
</evidence>
<evidence type="ECO:0000259" key="2">
    <source>
        <dbReference type="PROSITE" id="PS50853"/>
    </source>
</evidence>
<dbReference type="PANTHER" id="PTHR37806">
    <property type="entry name" value="LMO0724 PROTEIN"/>
    <property type="match status" value="1"/>
</dbReference>
<evidence type="ECO:0000313" key="3">
    <source>
        <dbReference type="EMBL" id="CCO04302.1"/>
    </source>
</evidence>
<dbReference type="Pfam" id="PF00041">
    <property type="entry name" value="fn3"/>
    <property type="match status" value="1"/>
</dbReference>
<dbReference type="CDD" id="cd00063">
    <property type="entry name" value="FN3"/>
    <property type="match status" value="1"/>
</dbReference>
<dbReference type="InterPro" id="IPR013783">
    <property type="entry name" value="Ig-like_fold"/>
</dbReference>
<sequence length="530" mass="59026">MMKKIIAFVAALSLMSTGFAQTAFSDSEETAEIVTFSAKDSSADDTEEVSLQAPIGLKSVNNTSSSNTFAWTAVDGAEGYEVYYWRSGEFVKIGETADTKYTYSKKSSATKYMYKVRAFKTVNDERVFSDLSQQFTTCTLPSAVKMDSTITSKNSLKLRWSKVSKATGYNVYMYSNGKWVHLADTTKTEFTIDRLESAKQYRFKVRAYRIFNGVTYSGSFSSEKKSYTNKTVKTTRYVTVYRSKNDNVVIGSIPANTVLSQFGAVQNGRIDVKMPKTGKHGWINASYVQRYNNLVVACINQNGYVGGSPMPMGCEATSLATVLNYIGFSTNKNYVSNAYIPHGAVGTVDPNYAYAGSPYTYTGPGVYAPVIAQTANKFLKDRHLQNNYQIELYTDYITGKNVNKEKISTSKLDLGSTKSAGGLTPEQIKTEIDKGHPVIVWMATNGKPMYLLQNWKLTRGQRYTQPGSGSYSFLWYAPQHCLVITGYDDVSGDFIFGDVLTGTKNRRFSYSNFQSSYNILGRQSVVIYKK</sequence>
<keyword evidence="1" id="KW-0732">Signal</keyword>
<dbReference type="Proteomes" id="UP000027600">
    <property type="component" value="Chromosome I"/>
</dbReference>
<name>A0ABP1WIX5_9FIRM</name>
<dbReference type="InterPro" id="IPR003961">
    <property type="entry name" value="FN3_dom"/>
</dbReference>
<dbReference type="InterPro" id="IPR036116">
    <property type="entry name" value="FN3_sf"/>
</dbReference>
<reference evidence="3 4" key="1">
    <citation type="journal article" date="2014" name="Int. J. Syst. Evol. Microbiol.">
        <title>Complete genome of a new Firmicutes species belonging to the dominant human colonic microbiota ('Ruminococcus bicirculans') reveals two chromosomes and a selective capacity to utilize plant glucans.</title>
        <authorList>
            <consortium name="NISC Comparative Sequencing Program"/>
            <person name="Wegmann U."/>
            <person name="Louis P."/>
            <person name="Goesmann A."/>
            <person name="Henrissat B."/>
            <person name="Duncan S.H."/>
            <person name="Flint H.J."/>
        </authorList>
    </citation>
    <scope>NUCLEOTIDE SEQUENCE [LARGE SCALE GENOMIC DNA]</scope>
    <source>
        <strain evidence="3 4">80/3</strain>
    </source>
</reference>
<organism evidence="3 4">
    <name type="scientific">Ruminococcus bicirculans</name>
    <name type="common">ex Wegman et al. 2014</name>
    <dbReference type="NCBI Taxonomy" id="1160721"/>
    <lineage>
        <taxon>Bacteria</taxon>
        <taxon>Bacillati</taxon>
        <taxon>Bacillota</taxon>
        <taxon>Clostridia</taxon>
        <taxon>Eubacteriales</taxon>
        <taxon>Oscillospiraceae</taxon>
        <taxon>Ruminococcus</taxon>
    </lineage>
</organism>
<dbReference type="PROSITE" id="PS50853">
    <property type="entry name" value="FN3"/>
    <property type="match status" value="1"/>
</dbReference>
<dbReference type="InterPro" id="IPR039564">
    <property type="entry name" value="Peptidase_C39-like"/>
</dbReference>
<dbReference type="SUPFAM" id="SSF49265">
    <property type="entry name" value="Fibronectin type III"/>
    <property type="match status" value="1"/>
</dbReference>
<keyword evidence="4" id="KW-1185">Reference proteome</keyword>
<evidence type="ECO:0000256" key="1">
    <source>
        <dbReference type="SAM" id="SignalP"/>
    </source>
</evidence>
<accession>A0ABP1WIX5</accession>